<evidence type="ECO:0000313" key="5">
    <source>
        <dbReference type="EMBL" id="MWG35126.1"/>
    </source>
</evidence>
<gene>
    <name evidence="5" type="ORF">GQS65_11610</name>
</gene>
<evidence type="ECO:0000256" key="1">
    <source>
        <dbReference type="SAM" id="Coils"/>
    </source>
</evidence>
<dbReference type="Proteomes" id="UP000451471">
    <property type="component" value="Unassembled WGS sequence"/>
</dbReference>
<dbReference type="EMBL" id="WSZK01000017">
    <property type="protein sequence ID" value="MWG35126.1"/>
    <property type="molecule type" value="Genomic_DNA"/>
</dbReference>
<feature type="compositionally biased region" description="Polar residues" evidence="2">
    <location>
        <begin position="60"/>
        <end position="69"/>
    </location>
</feature>
<dbReference type="AlphaFoldDB" id="A0A6B0GJM5"/>
<feature type="region of interest" description="Disordered" evidence="2">
    <location>
        <begin position="31"/>
        <end position="70"/>
    </location>
</feature>
<keyword evidence="3" id="KW-0812">Transmembrane</keyword>
<feature type="domain" description="DUF4349" evidence="4">
    <location>
        <begin position="71"/>
        <end position="286"/>
    </location>
</feature>
<feature type="compositionally biased region" description="Gly residues" evidence="2">
    <location>
        <begin position="34"/>
        <end position="50"/>
    </location>
</feature>
<keyword evidence="6" id="KW-1185">Reference proteome</keyword>
<evidence type="ECO:0000256" key="3">
    <source>
        <dbReference type="SAM" id="Phobius"/>
    </source>
</evidence>
<dbReference type="InterPro" id="IPR025645">
    <property type="entry name" value="DUF4349"/>
</dbReference>
<keyword evidence="3" id="KW-1133">Transmembrane helix</keyword>
<keyword evidence="3" id="KW-0472">Membrane</keyword>
<organism evidence="5 6">
    <name type="scientific">Halomarina oriensis</name>
    <dbReference type="NCBI Taxonomy" id="671145"/>
    <lineage>
        <taxon>Archaea</taxon>
        <taxon>Methanobacteriati</taxon>
        <taxon>Methanobacteriota</taxon>
        <taxon>Stenosarchaea group</taxon>
        <taxon>Halobacteria</taxon>
        <taxon>Halobacteriales</taxon>
        <taxon>Natronomonadaceae</taxon>
        <taxon>Halomarina</taxon>
    </lineage>
</organism>
<feature type="transmembrane region" description="Helical" evidence="3">
    <location>
        <begin position="272"/>
        <end position="291"/>
    </location>
</feature>
<name>A0A6B0GJM5_9EURY</name>
<feature type="coiled-coil region" evidence="1">
    <location>
        <begin position="153"/>
        <end position="217"/>
    </location>
</feature>
<comment type="caution">
    <text evidence="5">The sequence shown here is derived from an EMBL/GenBank/DDBJ whole genome shotgun (WGS) entry which is preliminary data.</text>
</comment>
<accession>A0A6B0GJM5</accession>
<evidence type="ECO:0000313" key="6">
    <source>
        <dbReference type="Proteomes" id="UP000451471"/>
    </source>
</evidence>
<sequence length="295" mass="30400">MLVLVVLAGCGAGGDGAEGGGAGDVNYQDAGTAADGGGGGESGSASGGGDSAAQRESSDDGSATGSQSAARALVRTGQLRLEVDDYDATQATLTAAVEARGGYVADSAEEVREVGNETFTTGRVVFRVPSENFSGFVDSVEAEGETLSSETNTRDVTDQLVDLRARLDNARAERDRLRTLYESANETEDVLAVSEELSAAQERVERLEAQLASLEGRVAMSTVTVELREPRPESTTTETETPFADRDPVGAFLGSVDGVVVLGRSLVVGGAYALPYLLVVGVPVGVAAVVYRRVG</sequence>
<reference evidence="5 6" key="1">
    <citation type="submission" date="2019-12" db="EMBL/GenBank/DDBJ databases">
        <title>Halocatena pleomorpha gen. nov. sp. nov., an extremely halophilic archaeon of family Halobacteriaceae isolated from saltpan soil.</title>
        <authorList>
            <person name="Pal Y."/>
            <person name="Verma A."/>
            <person name="Krishnamurthi S."/>
            <person name="Kumar P."/>
        </authorList>
    </citation>
    <scope>NUCLEOTIDE SEQUENCE [LARGE SCALE GENOMIC DNA]</scope>
    <source>
        <strain evidence="5 6">JCM 16495</strain>
    </source>
</reference>
<evidence type="ECO:0000256" key="2">
    <source>
        <dbReference type="SAM" id="MobiDB-lite"/>
    </source>
</evidence>
<dbReference type="Pfam" id="PF14257">
    <property type="entry name" value="DUF4349"/>
    <property type="match status" value="1"/>
</dbReference>
<proteinExistence type="predicted"/>
<keyword evidence="1" id="KW-0175">Coiled coil</keyword>
<protein>
    <submittedName>
        <fullName evidence="5">DUF4349 domain-containing protein</fullName>
    </submittedName>
</protein>
<evidence type="ECO:0000259" key="4">
    <source>
        <dbReference type="Pfam" id="PF14257"/>
    </source>
</evidence>